<dbReference type="InterPro" id="IPR024688">
    <property type="entry name" value="Mac_dom"/>
</dbReference>
<dbReference type="HOGENOM" id="CLU_051638_3_0_9"/>
<dbReference type="PANTHER" id="PTHR43017:SF1">
    <property type="entry name" value="ACETYLTRANSFERASE YJL218W-RELATED"/>
    <property type="match status" value="1"/>
</dbReference>
<comment type="similarity">
    <text evidence="1 5">Belongs to the transferase hexapeptide repeat family.</text>
</comment>
<dbReference type="Gene3D" id="2.160.10.10">
    <property type="entry name" value="Hexapeptide repeat proteins"/>
    <property type="match status" value="1"/>
</dbReference>
<feature type="domain" description="Maltose/galactoside acetyltransferase" evidence="6">
    <location>
        <begin position="4"/>
        <end position="60"/>
    </location>
</feature>
<protein>
    <recommendedName>
        <fullName evidence="5">Acetyltransferase</fullName>
        <ecNumber evidence="5">2.3.1.-</ecNumber>
    </recommendedName>
</protein>
<dbReference type="InterPro" id="IPR001451">
    <property type="entry name" value="Hexapep"/>
</dbReference>
<dbReference type="SUPFAM" id="SSF51161">
    <property type="entry name" value="Trimeric LpxA-like enzymes"/>
    <property type="match status" value="1"/>
</dbReference>
<dbReference type="EC" id="2.3.1.-" evidence="5"/>
<dbReference type="EMBL" id="AGEI01000025">
    <property type="protein sequence ID" value="EHR32683.1"/>
    <property type="molecule type" value="Genomic_DNA"/>
</dbReference>
<evidence type="ECO:0000259" key="6">
    <source>
        <dbReference type="SMART" id="SM01266"/>
    </source>
</evidence>
<organism evidence="7 8">
    <name type="scientific">Helcococcus kunzii ATCC 51366</name>
    <dbReference type="NCBI Taxonomy" id="883114"/>
    <lineage>
        <taxon>Bacteria</taxon>
        <taxon>Bacillati</taxon>
        <taxon>Bacillota</taxon>
        <taxon>Tissierellia</taxon>
        <taxon>Tissierellales</taxon>
        <taxon>Peptoniphilaceae</taxon>
        <taxon>Helcococcus</taxon>
    </lineage>
</organism>
<dbReference type="Pfam" id="PF00132">
    <property type="entry name" value="Hexapep"/>
    <property type="match status" value="1"/>
</dbReference>
<proteinExistence type="inferred from homology"/>
<dbReference type="AlphaFoldDB" id="H3NQ03"/>
<keyword evidence="4 5" id="KW-0012">Acyltransferase</keyword>
<sequence>MNEHEKMLNGKWYDANFDENLLAMRYKAKSLCDELNYRIPHEDKKERNEVIQRILGYLPEGLELLSPFIVDYGRNIKLGKNVFINHYCYFMDGGGITIGDNVFFGPYVGLYTAHHPLQYQERNQGLEIARPIKIGKNCWFGANVSVMPGVTIGNGCVIAAGAVVKNDIPDNSLVAGVPAKIIRTINQSERLDLE</sequence>
<dbReference type="eggNOG" id="COG0110">
    <property type="taxonomic scope" value="Bacteria"/>
</dbReference>
<accession>H3NQ03</accession>
<name>H3NQ03_9FIRM</name>
<dbReference type="PANTHER" id="PTHR43017">
    <property type="entry name" value="GALACTOSIDE O-ACETYLTRANSFERASE"/>
    <property type="match status" value="1"/>
</dbReference>
<dbReference type="SMART" id="SM01266">
    <property type="entry name" value="Mac"/>
    <property type="match status" value="1"/>
</dbReference>
<evidence type="ECO:0000256" key="3">
    <source>
        <dbReference type="ARBA" id="ARBA00022737"/>
    </source>
</evidence>
<comment type="caution">
    <text evidence="7">The sequence shown here is derived from an EMBL/GenBank/DDBJ whole genome shotgun (WGS) entry which is preliminary data.</text>
</comment>
<keyword evidence="8" id="KW-1185">Reference proteome</keyword>
<dbReference type="Pfam" id="PF12464">
    <property type="entry name" value="Mac"/>
    <property type="match status" value="1"/>
</dbReference>
<keyword evidence="2 5" id="KW-0808">Transferase</keyword>
<dbReference type="RefSeq" id="WP_005398929.1">
    <property type="nucleotide sequence ID" value="NZ_JH601088.1"/>
</dbReference>
<evidence type="ECO:0000313" key="7">
    <source>
        <dbReference type="EMBL" id="EHR32683.1"/>
    </source>
</evidence>
<dbReference type="CDD" id="cd03357">
    <property type="entry name" value="LbH_MAT_GAT"/>
    <property type="match status" value="1"/>
</dbReference>
<dbReference type="InterPro" id="IPR011004">
    <property type="entry name" value="Trimer_LpxA-like_sf"/>
</dbReference>
<evidence type="ECO:0000256" key="5">
    <source>
        <dbReference type="RuleBase" id="RU367021"/>
    </source>
</evidence>
<dbReference type="Proteomes" id="UP000004191">
    <property type="component" value="Unassembled WGS sequence"/>
</dbReference>
<dbReference type="STRING" id="883114.HMPREF9709_01414"/>
<reference evidence="7 8" key="1">
    <citation type="submission" date="2012-01" db="EMBL/GenBank/DDBJ databases">
        <title>The Genome Sequence of Helcococcus kunzii ATCC 51366.</title>
        <authorList>
            <consortium name="The Broad Institute Genome Sequencing Platform"/>
            <person name="Earl A."/>
            <person name="Ward D."/>
            <person name="Feldgarden M."/>
            <person name="Gevers D."/>
            <person name="Huys G."/>
            <person name="Young S.K."/>
            <person name="Zeng Q."/>
            <person name="Gargeya S."/>
            <person name="Fitzgerald M."/>
            <person name="Haas B."/>
            <person name="Abouelleil A."/>
            <person name="Alvarado L."/>
            <person name="Arachchi H.M."/>
            <person name="Berlin A."/>
            <person name="Chapman S.B."/>
            <person name="Gearin G."/>
            <person name="Goldberg J."/>
            <person name="Griggs A."/>
            <person name="Gujja S."/>
            <person name="Hansen M."/>
            <person name="Heiman D."/>
            <person name="Howarth C."/>
            <person name="Larimer J."/>
            <person name="Lui A."/>
            <person name="MacDonald P.J.P."/>
            <person name="McCowen C."/>
            <person name="Montmayeur A."/>
            <person name="Murphy C."/>
            <person name="Neiman D."/>
            <person name="Pearson M."/>
            <person name="Priest M."/>
            <person name="Roberts A."/>
            <person name="Saif S."/>
            <person name="Shea T."/>
            <person name="Sisk P."/>
            <person name="Stolte C."/>
            <person name="Sykes S."/>
            <person name="Wortman J."/>
            <person name="Nusbaum C."/>
            <person name="Birren B."/>
        </authorList>
    </citation>
    <scope>NUCLEOTIDE SEQUENCE [LARGE SCALE GENOMIC DNA]</scope>
    <source>
        <strain evidence="7 8">ATCC 51366</strain>
    </source>
</reference>
<dbReference type="PATRIC" id="fig|883114.3.peg.1406"/>
<evidence type="ECO:0000256" key="4">
    <source>
        <dbReference type="ARBA" id="ARBA00023315"/>
    </source>
</evidence>
<evidence type="ECO:0000256" key="2">
    <source>
        <dbReference type="ARBA" id="ARBA00022679"/>
    </source>
</evidence>
<keyword evidence="3" id="KW-0677">Repeat</keyword>
<dbReference type="FunFam" id="2.160.10.10:FF:000025">
    <property type="entry name" value="Hexapeptide-repeat containing-acetyltransferase"/>
    <property type="match status" value="1"/>
</dbReference>
<gene>
    <name evidence="7" type="ORF">HMPREF9709_01414</name>
</gene>
<dbReference type="GO" id="GO:0008870">
    <property type="term" value="F:galactoside O-acetyltransferase activity"/>
    <property type="evidence" value="ECO:0007669"/>
    <property type="project" value="TreeGrafter"/>
</dbReference>
<dbReference type="OrthoDB" id="9801697at2"/>
<dbReference type="InterPro" id="IPR039369">
    <property type="entry name" value="LacA-like"/>
</dbReference>
<evidence type="ECO:0000256" key="1">
    <source>
        <dbReference type="ARBA" id="ARBA00007274"/>
    </source>
</evidence>
<evidence type="ECO:0000313" key="8">
    <source>
        <dbReference type="Proteomes" id="UP000004191"/>
    </source>
</evidence>
<dbReference type="GeneID" id="96999373"/>